<sequence length="102" mass="11475">MEAFGVPPENSDRNAIRVIHEIAQYQDGRYISSNEAAWRISSFPMHERNTAVIHLSIHLGNDQRVDFTYANVCQGAINSPSTTLTAFFTLCQEDAFVRTPLC</sequence>
<gene>
    <name evidence="1" type="ORF">EVAR_27960_1</name>
</gene>
<organism evidence="1 2">
    <name type="scientific">Eumeta variegata</name>
    <name type="common">Bagworm moth</name>
    <name type="synonym">Eumeta japonica</name>
    <dbReference type="NCBI Taxonomy" id="151549"/>
    <lineage>
        <taxon>Eukaryota</taxon>
        <taxon>Metazoa</taxon>
        <taxon>Ecdysozoa</taxon>
        <taxon>Arthropoda</taxon>
        <taxon>Hexapoda</taxon>
        <taxon>Insecta</taxon>
        <taxon>Pterygota</taxon>
        <taxon>Neoptera</taxon>
        <taxon>Endopterygota</taxon>
        <taxon>Lepidoptera</taxon>
        <taxon>Glossata</taxon>
        <taxon>Ditrysia</taxon>
        <taxon>Tineoidea</taxon>
        <taxon>Psychidae</taxon>
        <taxon>Oiketicinae</taxon>
        <taxon>Eumeta</taxon>
    </lineage>
</organism>
<dbReference type="EMBL" id="BGZK01002178">
    <property type="protein sequence ID" value="GBP91530.1"/>
    <property type="molecule type" value="Genomic_DNA"/>
</dbReference>
<proteinExistence type="predicted"/>
<evidence type="ECO:0000313" key="2">
    <source>
        <dbReference type="Proteomes" id="UP000299102"/>
    </source>
</evidence>
<dbReference type="STRING" id="151549.A0A4C1ZU56"/>
<protein>
    <submittedName>
        <fullName evidence="1">Uncharacterized protein</fullName>
    </submittedName>
</protein>
<reference evidence="1 2" key="1">
    <citation type="journal article" date="2019" name="Commun. Biol.">
        <title>The bagworm genome reveals a unique fibroin gene that provides high tensile strength.</title>
        <authorList>
            <person name="Kono N."/>
            <person name="Nakamura H."/>
            <person name="Ohtoshi R."/>
            <person name="Tomita M."/>
            <person name="Numata K."/>
            <person name="Arakawa K."/>
        </authorList>
    </citation>
    <scope>NUCLEOTIDE SEQUENCE [LARGE SCALE GENOMIC DNA]</scope>
</reference>
<evidence type="ECO:0000313" key="1">
    <source>
        <dbReference type="EMBL" id="GBP91530.1"/>
    </source>
</evidence>
<accession>A0A4C1ZU56</accession>
<dbReference type="Proteomes" id="UP000299102">
    <property type="component" value="Unassembled WGS sequence"/>
</dbReference>
<dbReference type="OrthoDB" id="8121869at2759"/>
<comment type="caution">
    <text evidence="1">The sequence shown here is derived from an EMBL/GenBank/DDBJ whole genome shotgun (WGS) entry which is preliminary data.</text>
</comment>
<dbReference type="AlphaFoldDB" id="A0A4C1ZU56"/>
<name>A0A4C1ZU56_EUMVA</name>
<keyword evidence="2" id="KW-1185">Reference proteome</keyword>